<keyword evidence="2" id="KW-1185">Reference proteome</keyword>
<feature type="non-terminal residue" evidence="1">
    <location>
        <position position="1"/>
    </location>
</feature>
<dbReference type="EMBL" id="LAVV01012328">
    <property type="protein sequence ID" value="KNZ46785.1"/>
    <property type="molecule type" value="Genomic_DNA"/>
</dbReference>
<dbReference type="AlphaFoldDB" id="A0A0L6UG61"/>
<sequence length="76" mass="9000">EDNSLTWEIHQTNIVYQLSKSLLPVYKSPEFHQVSSEEFSFLLPTSRLDNQNTIGILKFFSPDDPCTDWMFFDYFT</sequence>
<accession>A0A0L6UG61</accession>
<organism evidence="1 2">
    <name type="scientific">Puccinia sorghi</name>
    <dbReference type="NCBI Taxonomy" id="27349"/>
    <lineage>
        <taxon>Eukaryota</taxon>
        <taxon>Fungi</taxon>
        <taxon>Dikarya</taxon>
        <taxon>Basidiomycota</taxon>
        <taxon>Pucciniomycotina</taxon>
        <taxon>Pucciniomycetes</taxon>
        <taxon>Pucciniales</taxon>
        <taxon>Pucciniaceae</taxon>
        <taxon>Puccinia</taxon>
    </lineage>
</organism>
<evidence type="ECO:0000313" key="2">
    <source>
        <dbReference type="Proteomes" id="UP000037035"/>
    </source>
</evidence>
<dbReference type="Proteomes" id="UP000037035">
    <property type="component" value="Unassembled WGS sequence"/>
</dbReference>
<protein>
    <submittedName>
        <fullName evidence="1">Uncharacterized protein</fullName>
    </submittedName>
</protein>
<proteinExistence type="predicted"/>
<reference evidence="1 2" key="1">
    <citation type="submission" date="2015-08" db="EMBL/GenBank/DDBJ databases">
        <title>Next Generation Sequencing and Analysis of the Genome of Puccinia sorghi L Schw, the Causal Agent of Maize Common Rust.</title>
        <authorList>
            <person name="Rochi L."/>
            <person name="Burguener G."/>
            <person name="Darino M."/>
            <person name="Turjanski A."/>
            <person name="Kreff E."/>
            <person name="Dieguez M.J."/>
            <person name="Sacco F."/>
        </authorList>
    </citation>
    <scope>NUCLEOTIDE SEQUENCE [LARGE SCALE GENOMIC DNA]</scope>
    <source>
        <strain evidence="1 2">RO10H11247</strain>
    </source>
</reference>
<comment type="caution">
    <text evidence="1">The sequence shown here is derived from an EMBL/GenBank/DDBJ whole genome shotgun (WGS) entry which is preliminary data.</text>
</comment>
<dbReference type="VEuPathDB" id="FungiDB:VP01_6950g1"/>
<name>A0A0L6UG61_9BASI</name>
<evidence type="ECO:0000313" key="1">
    <source>
        <dbReference type="EMBL" id="KNZ46785.1"/>
    </source>
</evidence>
<gene>
    <name evidence="1" type="ORF">VP01_6950g1</name>
</gene>